<feature type="compositionally biased region" description="Low complexity" evidence="1">
    <location>
        <begin position="428"/>
        <end position="442"/>
    </location>
</feature>
<name>A0A8H4QYP9_9AGAR</name>
<feature type="compositionally biased region" description="Polar residues" evidence="1">
    <location>
        <begin position="72"/>
        <end position="81"/>
    </location>
</feature>
<feature type="region of interest" description="Disordered" evidence="1">
    <location>
        <begin position="291"/>
        <end position="355"/>
    </location>
</feature>
<accession>A0A8H4QYP9</accession>
<evidence type="ECO:0000313" key="3">
    <source>
        <dbReference type="Proteomes" id="UP000521872"/>
    </source>
</evidence>
<comment type="caution">
    <text evidence="2">The sequence shown here is derived from an EMBL/GenBank/DDBJ whole genome shotgun (WGS) entry which is preliminary data.</text>
</comment>
<feature type="compositionally biased region" description="Basic residues" evidence="1">
    <location>
        <begin position="185"/>
        <end position="195"/>
    </location>
</feature>
<feature type="region of interest" description="Disordered" evidence="1">
    <location>
        <begin position="127"/>
        <end position="226"/>
    </location>
</feature>
<protein>
    <submittedName>
        <fullName evidence="2">Uncharacterized protein</fullName>
    </submittedName>
</protein>
<feature type="compositionally biased region" description="Polar residues" evidence="1">
    <location>
        <begin position="134"/>
        <end position="160"/>
    </location>
</feature>
<dbReference type="AlphaFoldDB" id="A0A8H4QYP9"/>
<feature type="region of interest" description="Disordered" evidence="1">
    <location>
        <begin position="396"/>
        <end position="442"/>
    </location>
</feature>
<dbReference type="EMBL" id="JAACJL010000016">
    <property type="protein sequence ID" value="KAF4619248.1"/>
    <property type="molecule type" value="Genomic_DNA"/>
</dbReference>
<reference evidence="2 3" key="1">
    <citation type="submission" date="2019-12" db="EMBL/GenBank/DDBJ databases">
        <authorList>
            <person name="Floudas D."/>
            <person name="Bentzer J."/>
            <person name="Ahren D."/>
            <person name="Johansson T."/>
            <person name="Persson P."/>
            <person name="Tunlid A."/>
        </authorList>
    </citation>
    <scope>NUCLEOTIDE SEQUENCE [LARGE SCALE GENOMIC DNA]</scope>
    <source>
        <strain evidence="2 3">CBS 102.39</strain>
    </source>
</reference>
<organism evidence="2 3">
    <name type="scientific">Agrocybe pediades</name>
    <dbReference type="NCBI Taxonomy" id="84607"/>
    <lineage>
        <taxon>Eukaryota</taxon>
        <taxon>Fungi</taxon>
        <taxon>Dikarya</taxon>
        <taxon>Basidiomycota</taxon>
        <taxon>Agaricomycotina</taxon>
        <taxon>Agaricomycetes</taxon>
        <taxon>Agaricomycetidae</taxon>
        <taxon>Agaricales</taxon>
        <taxon>Agaricineae</taxon>
        <taxon>Strophariaceae</taxon>
        <taxon>Agrocybe</taxon>
    </lineage>
</organism>
<keyword evidence="3" id="KW-1185">Reference proteome</keyword>
<dbReference type="Proteomes" id="UP000521872">
    <property type="component" value="Unassembled WGS sequence"/>
</dbReference>
<feature type="compositionally biased region" description="Basic and acidic residues" evidence="1">
    <location>
        <begin position="162"/>
        <end position="175"/>
    </location>
</feature>
<evidence type="ECO:0000313" key="2">
    <source>
        <dbReference type="EMBL" id="KAF4619248.1"/>
    </source>
</evidence>
<sequence length="744" mass="80977">MLTSSMKDNYVNNSGSDSSKDEHGLRLTLANLSAVPVRDRGEFLKVYLQSQKRFVKEYMPMEQDKEGETSSDKPQATVGSASNHAIRANIFSTPVLKPRVHSVDFEALTAAPAHALPSRVPAGSIEAAKPTKQAPKSRQTPSDTVQINTKLSGPSGSLNKNPMERGSNRQLKVDSLDDEATQRNNQRRQRKRAKRNILQPPEPTTCPDSDLKTKSTSKSKNQDKQKVPAGFALMHGFSATNLGKKRLTLDPSERDVGVFKKGKASGVAVTAKKTSKPLRNTDFSEAKFLNSKKRRAESSTASSITLSEDESSFREAQVKGRRLPKAAKTGPDTVVSEAGIQGSSEPPAPTRLPYDPANSVVWDIEMDSNMSTPQSADPAKPMGGSVTVKMPTIQKTKGDQTCNPEQRAGSEVSLNNDPRSLGPQEGCSSLSLGPSQSASQAGLPLLRETRHSAIPADKSSKYFEVSVEHDTPSHWRIESDDGKEAGTYDCQRRLQGHGIDPSEDALEPALEFCRSHLANNDVAGDSLALNCQSDVLLVPHSETEETSISCVWLSMDTCNSDDLGSLYGEFRNPPINGTDAQIIGTNEFWVDSDVDYGNAVLYSGSEMLTDCFGELPSTQSGNALPCLQEGQLLRASYCSNMECCDLDPLLDEESMCDSQGQLYPVSESSMPPICASPFLICETTDYEDGCDDEDEKESEFRQGRLLLLGLQPSFTHAPGINGLRKAEEEVATGLRARHWLPQRL</sequence>
<gene>
    <name evidence="2" type="ORF">D9613_005194</name>
</gene>
<feature type="compositionally biased region" description="Polar residues" evidence="1">
    <location>
        <begin position="1"/>
        <end position="17"/>
    </location>
</feature>
<feature type="compositionally biased region" description="Basic and acidic residues" evidence="1">
    <location>
        <begin position="62"/>
        <end position="71"/>
    </location>
</feature>
<feature type="region of interest" description="Disordered" evidence="1">
    <location>
        <begin position="1"/>
        <end position="23"/>
    </location>
</feature>
<proteinExistence type="predicted"/>
<evidence type="ECO:0000256" key="1">
    <source>
        <dbReference type="SAM" id="MobiDB-lite"/>
    </source>
</evidence>
<feature type="region of interest" description="Disordered" evidence="1">
    <location>
        <begin position="61"/>
        <end position="81"/>
    </location>
</feature>